<organism evidence="5 6">
    <name type="scientific">Oikopleura dioica</name>
    <name type="common">Tunicate</name>
    <dbReference type="NCBI Taxonomy" id="34765"/>
    <lineage>
        <taxon>Eukaryota</taxon>
        <taxon>Metazoa</taxon>
        <taxon>Chordata</taxon>
        <taxon>Tunicata</taxon>
        <taxon>Appendicularia</taxon>
        <taxon>Copelata</taxon>
        <taxon>Oikopleuridae</taxon>
        <taxon>Oikopleura</taxon>
    </lineage>
</organism>
<keyword evidence="6" id="KW-1185">Reference proteome</keyword>
<protein>
    <submittedName>
        <fullName evidence="5">Oidioi.mRNA.OKI2018_I69.chr2.g5407.t1.cds</fullName>
    </submittedName>
</protein>
<evidence type="ECO:0000313" key="5">
    <source>
        <dbReference type="EMBL" id="CAG5111071.1"/>
    </source>
</evidence>
<dbReference type="SUPFAM" id="SSF57850">
    <property type="entry name" value="RING/U-box"/>
    <property type="match status" value="1"/>
</dbReference>
<sequence>MVSSMKIRDPDSMRLHSQSFHSNYSSYSIDYPVEQSSSRSRVSRSRTLPVQATRPEVENRRSETESTDNRYRFRFQSVITNERQIGFSAADWSSNFNTYKPPVVPKEPNNAPASRKLFEEACEAPEPHQSDEYELEKVVSKINFSSSQYADLTTCKTCHGDLKDAFCFIPCGHVICSECAFGDHGGRCTRCWKEISSTNRVYLFG</sequence>
<dbReference type="PROSITE" id="PS00518">
    <property type="entry name" value="ZF_RING_1"/>
    <property type="match status" value="1"/>
</dbReference>
<evidence type="ECO:0000256" key="4">
    <source>
        <dbReference type="SAM" id="MobiDB-lite"/>
    </source>
</evidence>
<evidence type="ECO:0000256" key="1">
    <source>
        <dbReference type="ARBA" id="ARBA00022723"/>
    </source>
</evidence>
<evidence type="ECO:0000313" key="6">
    <source>
        <dbReference type="Proteomes" id="UP001158576"/>
    </source>
</evidence>
<feature type="compositionally biased region" description="Basic and acidic residues" evidence="4">
    <location>
        <begin position="55"/>
        <end position="67"/>
    </location>
</feature>
<dbReference type="Proteomes" id="UP001158576">
    <property type="component" value="Chromosome 2"/>
</dbReference>
<keyword evidence="1" id="KW-0479">Metal-binding</keyword>
<reference evidence="5 6" key="1">
    <citation type="submission" date="2021-04" db="EMBL/GenBank/DDBJ databases">
        <authorList>
            <person name="Bliznina A."/>
        </authorList>
    </citation>
    <scope>NUCLEOTIDE SEQUENCE [LARGE SCALE GENOMIC DNA]</scope>
</reference>
<dbReference type="InterPro" id="IPR017907">
    <property type="entry name" value="Znf_RING_CS"/>
</dbReference>
<proteinExistence type="predicted"/>
<name>A0ABN7T5W1_OIKDI</name>
<dbReference type="EMBL" id="OU015567">
    <property type="protein sequence ID" value="CAG5111071.1"/>
    <property type="molecule type" value="Genomic_DNA"/>
</dbReference>
<keyword evidence="2" id="KW-0863">Zinc-finger</keyword>
<dbReference type="Gene3D" id="3.30.40.10">
    <property type="entry name" value="Zinc/RING finger domain, C3HC4 (zinc finger)"/>
    <property type="match status" value="1"/>
</dbReference>
<feature type="region of interest" description="Disordered" evidence="4">
    <location>
        <begin position="35"/>
        <end position="67"/>
    </location>
</feature>
<accession>A0ABN7T5W1</accession>
<dbReference type="InterPro" id="IPR013083">
    <property type="entry name" value="Znf_RING/FYVE/PHD"/>
</dbReference>
<keyword evidence="3" id="KW-0862">Zinc</keyword>
<gene>
    <name evidence="5" type="ORF">OKIOD_LOCUS14172</name>
</gene>
<evidence type="ECO:0000256" key="3">
    <source>
        <dbReference type="ARBA" id="ARBA00022833"/>
    </source>
</evidence>
<evidence type="ECO:0000256" key="2">
    <source>
        <dbReference type="ARBA" id="ARBA00022771"/>
    </source>
</evidence>